<organism evidence="3 4">
    <name type="scientific">Candidatus Mediterraneibacter stercoravium</name>
    <dbReference type="NCBI Taxonomy" id="2838685"/>
    <lineage>
        <taxon>Bacteria</taxon>
        <taxon>Bacillati</taxon>
        <taxon>Bacillota</taxon>
        <taxon>Clostridia</taxon>
        <taxon>Lachnospirales</taxon>
        <taxon>Lachnospiraceae</taxon>
        <taxon>Mediterraneibacter</taxon>
    </lineage>
</organism>
<sequence>MNRRKYRLAAAFAAAIMIFPVSAAGVQASEPDPAQARASVTPDAELPEDYIREALADPSVETVRVTVLKSADTVPQDILNTLGEKDKTLTVAVYADASDQYPEYEWQFNGILGLDYVNGDFDLGVSIDLPDVREGAAEYIGDDSVPFTAFSLEQEGDIPNGAWLSLPVAGSMFELQNVYSYDREQGKLMSQNGSAGFSDNHSNGWWVTVRYFYDGGGDYIVTPSELDYENKVYGDIEEAERKIMEKLQSDDPVVNIHMGYYWGNEYVLSTETLNAVRESGKTLNITWPGVEASATYIWTFHGSEMDEVTAPVNLLVLFPLDNDETVTTIDGKMTNQPRRIVLDFQHSGPLPAGTDFATLSFSFDNIDAGQDGYYYYYDEAAGKLQYSGRASWYMGLNYGMEMEFVRMENLSHCSYYVITDVMAEGPDVDNTMPEEPGTEEPEGPGTTDPEGPGTGAEDPENPPQPSGGDGNDAGGADGQDKDNGSNVKNPGTASPKTGDGHGAMPALGAVISCGIAVYTLRKRRTA</sequence>
<comment type="caution">
    <text evidence="3">The sequence shown here is derived from an EMBL/GenBank/DDBJ whole genome shotgun (WGS) entry which is preliminary data.</text>
</comment>
<evidence type="ECO:0000256" key="1">
    <source>
        <dbReference type="SAM" id="MobiDB-lite"/>
    </source>
</evidence>
<evidence type="ECO:0000256" key="2">
    <source>
        <dbReference type="SAM" id="SignalP"/>
    </source>
</evidence>
<gene>
    <name evidence="3" type="ORF">H9723_01365</name>
</gene>
<reference evidence="3" key="2">
    <citation type="submission" date="2021-04" db="EMBL/GenBank/DDBJ databases">
        <authorList>
            <person name="Gilroy R."/>
        </authorList>
    </citation>
    <scope>NUCLEOTIDE SEQUENCE</scope>
    <source>
        <strain evidence="3">CHK196-3914</strain>
    </source>
</reference>
<proteinExistence type="predicted"/>
<feature type="region of interest" description="Disordered" evidence="1">
    <location>
        <begin position="426"/>
        <end position="505"/>
    </location>
</feature>
<feature type="chain" id="PRO_5038723349" evidence="2">
    <location>
        <begin position="24"/>
        <end position="526"/>
    </location>
</feature>
<evidence type="ECO:0000313" key="3">
    <source>
        <dbReference type="EMBL" id="HIZ73880.1"/>
    </source>
</evidence>
<protein>
    <submittedName>
        <fullName evidence="3">LPXTG cell wall anchor domain-containing protein</fullName>
    </submittedName>
</protein>
<feature type="compositionally biased region" description="Polar residues" evidence="1">
    <location>
        <begin position="485"/>
        <end position="495"/>
    </location>
</feature>
<name>A0A9D2JZX1_9FIRM</name>
<keyword evidence="2" id="KW-0732">Signal</keyword>
<evidence type="ECO:0000313" key="4">
    <source>
        <dbReference type="Proteomes" id="UP000824116"/>
    </source>
</evidence>
<feature type="signal peptide" evidence="2">
    <location>
        <begin position="1"/>
        <end position="23"/>
    </location>
</feature>
<dbReference type="NCBIfam" id="TIGR01167">
    <property type="entry name" value="LPXTG_anchor"/>
    <property type="match status" value="1"/>
</dbReference>
<dbReference type="AlphaFoldDB" id="A0A9D2JZX1"/>
<feature type="compositionally biased region" description="Gly residues" evidence="1">
    <location>
        <begin position="467"/>
        <end position="477"/>
    </location>
</feature>
<reference evidence="3" key="1">
    <citation type="journal article" date="2021" name="PeerJ">
        <title>Extensive microbial diversity within the chicken gut microbiome revealed by metagenomics and culture.</title>
        <authorList>
            <person name="Gilroy R."/>
            <person name="Ravi A."/>
            <person name="Getino M."/>
            <person name="Pursley I."/>
            <person name="Horton D.L."/>
            <person name="Alikhan N.F."/>
            <person name="Baker D."/>
            <person name="Gharbi K."/>
            <person name="Hall N."/>
            <person name="Watson M."/>
            <person name="Adriaenssens E.M."/>
            <person name="Foster-Nyarko E."/>
            <person name="Jarju S."/>
            <person name="Secka A."/>
            <person name="Antonio M."/>
            <person name="Oren A."/>
            <person name="Chaudhuri R.R."/>
            <person name="La Ragione R."/>
            <person name="Hildebrand F."/>
            <person name="Pallen M.J."/>
        </authorList>
    </citation>
    <scope>NUCLEOTIDE SEQUENCE</scope>
    <source>
        <strain evidence="3">CHK196-3914</strain>
    </source>
</reference>
<dbReference type="Proteomes" id="UP000824116">
    <property type="component" value="Unassembled WGS sequence"/>
</dbReference>
<accession>A0A9D2JZX1</accession>
<dbReference type="EMBL" id="DXAY01000032">
    <property type="protein sequence ID" value="HIZ73880.1"/>
    <property type="molecule type" value="Genomic_DNA"/>
</dbReference>